<evidence type="ECO:0000313" key="14">
    <source>
        <dbReference type="Proteomes" id="UP001333818"/>
    </source>
</evidence>
<evidence type="ECO:0000256" key="4">
    <source>
        <dbReference type="ARBA" id="ARBA00022741"/>
    </source>
</evidence>
<reference evidence="13" key="1">
    <citation type="submission" date="2024-01" db="EMBL/GenBank/DDBJ databases">
        <title>Bank of Algae and Cyanobacteria of the Azores (BACA) strain genomes.</title>
        <authorList>
            <person name="Luz R."/>
            <person name="Cordeiro R."/>
            <person name="Fonseca A."/>
            <person name="Goncalves V."/>
        </authorList>
    </citation>
    <scope>NUCLEOTIDE SEQUENCE</scope>
    <source>
        <strain evidence="13">BACA0141</strain>
    </source>
</reference>
<dbReference type="CDD" id="cd14014">
    <property type="entry name" value="STKc_PknB_like"/>
    <property type="match status" value="1"/>
</dbReference>
<dbReference type="EC" id="2.7.11.1" evidence="1"/>
<feature type="compositionally biased region" description="Pro residues" evidence="10">
    <location>
        <begin position="317"/>
        <end position="331"/>
    </location>
</feature>
<name>A0AAW9Q5C1_9CYAN</name>
<keyword evidence="4 9" id="KW-0547">Nucleotide-binding</keyword>
<comment type="caution">
    <text evidence="13">The sequence shown here is derived from an EMBL/GenBank/DDBJ whole genome shotgun (WGS) entry which is preliminary data.</text>
</comment>
<gene>
    <name evidence="13" type="ORF">V2H45_21680</name>
</gene>
<dbReference type="InterPro" id="IPR000719">
    <property type="entry name" value="Prot_kinase_dom"/>
</dbReference>
<dbReference type="GO" id="GO:0004674">
    <property type="term" value="F:protein serine/threonine kinase activity"/>
    <property type="evidence" value="ECO:0007669"/>
    <property type="project" value="UniProtKB-KW"/>
</dbReference>
<organism evidence="13 14">
    <name type="scientific">Tumidithrix elongata BACA0141</name>
    <dbReference type="NCBI Taxonomy" id="2716417"/>
    <lineage>
        <taxon>Bacteria</taxon>
        <taxon>Bacillati</taxon>
        <taxon>Cyanobacteriota</taxon>
        <taxon>Cyanophyceae</taxon>
        <taxon>Pseudanabaenales</taxon>
        <taxon>Pseudanabaenaceae</taxon>
        <taxon>Tumidithrix</taxon>
        <taxon>Tumidithrix elongata</taxon>
    </lineage>
</organism>
<feature type="region of interest" description="Disordered" evidence="10">
    <location>
        <begin position="279"/>
        <end position="300"/>
    </location>
</feature>
<accession>A0AAW9Q5C1</accession>
<dbReference type="InterPro" id="IPR011009">
    <property type="entry name" value="Kinase-like_dom_sf"/>
</dbReference>
<evidence type="ECO:0000256" key="6">
    <source>
        <dbReference type="ARBA" id="ARBA00022840"/>
    </source>
</evidence>
<dbReference type="Gene3D" id="3.30.200.20">
    <property type="entry name" value="Phosphorylase Kinase, domain 1"/>
    <property type="match status" value="1"/>
</dbReference>
<dbReference type="GO" id="GO:0005524">
    <property type="term" value="F:ATP binding"/>
    <property type="evidence" value="ECO:0007669"/>
    <property type="project" value="UniProtKB-UniRule"/>
</dbReference>
<feature type="binding site" evidence="9">
    <location>
        <position position="41"/>
    </location>
    <ligand>
        <name>ATP</name>
        <dbReference type="ChEBI" id="CHEBI:30616"/>
    </ligand>
</feature>
<evidence type="ECO:0000256" key="10">
    <source>
        <dbReference type="SAM" id="MobiDB-lite"/>
    </source>
</evidence>
<feature type="compositionally biased region" description="Pro residues" evidence="10">
    <location>
        <begin position="279"/>
        <end position="291"/>
    </location>
</feature>
<feature type="compositionally biased region" description="Low complexity" evidence="10">
    <location>
        <begin position="441"/>
        <end position="454"/>
    </location>
</feature>
<comment type="catalytic activity">
    <reaction evidence="7">
        <text>L-threonyl-[protein] + ATP = O-phospho-L-threonyl-[protein] + ADP + H(+)</text>
        <dbReference type="Rhea" id="RHEA:46608"/>
        <dbReference type="Rhea" id="RHEA-COMP:11060"/>
        <dbReference type="Rhea" id="RHEA-COMP:11605"/>
        <dbReference type="ChEBI" id="CHEBI:15378"/>
        <dbReference type="ChEBI" id="CHEBI:30013"/>
        <dbReference type="ChEBI" id="CHEBI:30616"/>
        <dbReference type="ChEBI" id="CHEBI:61977"/>
        <dbReference type="ChEBI" id="CHEBI:456216"/>
        <dbReference type="EC" id="2.7.11.1"/>
    </reaction>
</comment>
<dbReference type="PANTHER" id="PTHR24363">
    <property type="entry name" value="SERINE/THREONINE PROTEIN KINASE"/>
    <property type="match status" value="1"/>
</dbReference>
<keyword evidence="14" id="KW-1185">Reference proteome</keyword>
<comment type="catalytic activity">
    <reaction evidence="8">
        <text>L-seryl-[protein] + ATP = O-phospho-L-seryl-[protein] + ADP + H(+)</text>
        <dbReference type="Rhea" id="RHEA:17989"/>
        <dbReference type="Rhea" id="RHEA-COMP:9863"/>
        <dbReference type="Rhea" id="RHEA-COMP:11604"/>
        <dbReference type="ChEBI" id="CHEBI:15378"/>
        <dbReference type="ChEBI" id="CHEBI:29999"/>
        <dbReference type="ChEBI" id="CHEBI:30616"/>
        <dbReference type="ChEBI" id="CHEBI:83421"/>
        <dbReference type="ChEBI" id="CHEBI:456216"/>
        <dbReference type="EC" id="2.7.11.1"/>
    </reaction>
</comment>
<dbReference type="Gene3D" id="1.10.510.10">
    <property type="entry name" value="Transferase(Phosphotransferase) domain 1"/>
    <property type="match status" value="1"/>
</dbReference>
<dbReference type="EMBL" id="JAZBJZ010000127">
    <property type="protein sequence ID" value="MEE3719359.1"/>
    <property type="molecule type" value="Genomic_DNA"/>
</dbReference>
<evidence type="ECO:0000256" key="7">
    <source>
        <dbReference type="ARBA" id="ARBA00047899"/>
    </source>
</evidence>
<feature type="compositionally biased region" description="Polar residues" evidence="10">
    <location>
        <begin position="335"/>
        <end position="351"/>
    </location>
</feature>
<dbReference type="SUPFAM" id="SSF56112">
    <property type="entry name" value="Protein kinase-like (PK-like)"/>
    <property type="match status" value="1"/>
</dbReference>
<feature type="region of interest" description="Disordered" evidence="10">
    <location>
        <begin position="317"/>
        <end position="355"/>
    </location>
</feature>
<evidence type="ECO:0000259" key="12">
    <source>
        <dbReference type="PROSITE" id="PS50011"/>
    </source>
</evidence>
<dbReference type="PROSITE" id="PS00107">
    <property type="entry name" value="PROTEIN_KINASE_ATP"/>
    <property type="match status" value="1"/>
</dbReference>
<dbReference type="SMART" id="SM00220">
    <property type="entry name" value="S_TKc"/>
    <property type="match status" value="1"/>
</dbReference>
<dbReference type="InterPro" id="IPR025344">
    <property type="entry name" value="CDP1-like_IMS"/>
</dbReference>
<evidence type="ECO:0000256" key="1">
    <source>
        <dbReference type="ARBA" id="ARBA00012513"/>
    </source>
</evidence>
<keyword evidence="11" id="KW-0812">Transmembrane</keyword>
<evidence type="ECO:0000256" key="11">
    <source>
        <dbReference type="SAM" id="Phobius"/>
    </source>
</evidence>
<feature type="compositionally biased region" description="Low complexity" evidence="10">
    <location>
        <begin position="403"/>
        <end position="433"/>
    </location>
</feature>
<keyword evidence="11" id="KW-0472">Membrane</keyword>
<keyword evidence="5" id="KW-0418">Kinase</keyword>
<keyword evidence="6 9" id="KW-0067">ATP-binding</keyword>
<dbReference type="PROSITE" id="PS50011">
    <property type="entry name" value="PROTEIN_KINASE_DOM"/>
    <property type="match status" value="1"/>
</dbReference>
<dbReference type="Proteomes" id="UP001333818">
    <property type="component" value="Unassembled WGS sequence"/>
</dbReference>
<dbReference type="AlphaFoldDB" id="A0AAW9Q5C1"/>
<evidence type="ECO:0000313" key="13">
    <source>
        <dbReference type="EMBL" id="MEE3719359.1"/>
    </source>
</evidence>
<keyword evidence="3" id="KW-0808">Transferase</keyword>
<dbReference type="Pfam" id="PF13355">
    <property type="entry name" value="ARC6-like_IMS"/>
    <property type="match status" value="1"/>
</dbReference>
<feature type="domain" description="Protein kinase" evidence="12">
    <location>
        <begin position="10"/>
        <end position="277"/>
    </location>
</feature>
<feature type="region of interest" description="Disordered" evidence="10">
    <location>
        <begin position="403"/>
        <end position="454"/>
    </location>
</feature>
<dbReference type="PANTHER" id="PTHR24363:SF0">
    <property type="entry name" value="SERINE_THREONINE KINASE LIKE DOMAIN CONTAINING 1"/>
    <property type="match status" value="1"/>
</dbReference>
<keyword evidence="11" id="KW-1133">Transmembrane helix</keyword>
<dbReference type="InterPro" id="IPR017441">
    <property type="entry name" value="Protein_kinase_ATP_BS"/>
</dbReference>
<evidence type="ECO:0000256" key="9">
    <source>
        <dbReference type="PROSITE-ProRule" id="PRU10141"/>
    </source>
</evidence>
<evidence type="ECO:0000256" key="2">
    <source>
        <dbReference type="ARBA" id="ARBA00022527"/>
    </source>
</evidence>
<evidence type="ECO:0000256" key="3">
    <source>
        <dbReference type="ARBA" id="ARBA00022679"/>
    </source>
</evidence>
<evidence type="ECO:0000256" key="5">
    <source>
        <dbReference type="ARBA" id="ARBA00022777"/>
    </source>
</evidence>
<keyword evidence="2" id="KW-0723">Serine/threonine-protein kinase</keyword>
<dbReference type="Pfam" id="PF00069">
    <property type="entry name" value="Pkinase"/>
    <property type="match status" value="1"/>
</dbReference>
<proteinExistence type="predicted"/>
<protein>
    <recommendedName>
        <fullName evidence="1">non-specific serine/threonine protein kinase</fullName>
        <ecNumber evidence="1">2.7.11.1</ecNumber>
    </recommendedName>
</protein>
<dbReference type="RefSeq" id="WP_330485795.1">
    <property type="nucleotide sequence ID" value="NZ_JAZBJZ010000127.1"/>
</dbReference>
<evidence type="ECO:0000256" key="8">
    <source>
        <dbReference type="ARBA" id="ARBA00048679"/>
    </source>
</evidence>
<sequence>MIGQLLDRRYRIVRSLGSGGFGRTYLAQDLRIPGEPVCVVKHLKPVSTDPAYLQIASRLFTGEATTLAKLGHHDQIPRLLAYFEENQEFYLVEEFIEGHSLNDEIQTGRTYTEAEAVQVLMDVLEVLAYVHSQGVIHRDIKPDNLIRRQSDRKLILIDFGAIKQVQSQLIVQQGQISATVAIGTPGYMSSEQGQGKPRPSSDLFALGMIGIQILTGLSPRKIPEDKQTGELSWQHLVAAQTGLVEVLTKMTRYHYKDRYETATEVLQVLRQVTSPYLPTQPPIQPPIPSPIQPSAQPLSQQVTQSALESTYILPQPIPPVVSAPQPQPLPLPAQTSDPDPTASQAPTQQVPNLIPQPFLQPTQETRSQGGKKGLLIGLWVGAMLSAIAVGVLFATRGNQQAIAPTPTAPVKTTPIAELPSSKPSPTATTTLTPTPTPERSNPTIEPTNTPVVVTPTAVPTNPSKDAGTPQVLTEAKAVSRIRELVSAKRQMFAPPFDRARLAELTTGDAYEKRSGSIDWLQNNNAYYEFGAFAVKPTGEFQRQGDRALVTVEIVEAPTLYVNGQIDRSQSLPSQGKYRCELRFENGTWKISNLIKLD</sequence>
<feature type="transmembrane region" description="Helical" evidence="11">
    <location>
        <begin position="373"/>
        <end position="394"/>
    </location>
</feature>